<proteinExistence type="predicted"/>
<dbReference type="KEGG" id="sawl:NGM29_16250"/>
<protein>
    <recommendedName>
        <fullName evidence="2">Halobacterial output domain-containing protein</fullName>
    </recommendedName>
</protein>
<gene>
    <name evidence="3" type="ORF">NGM29_16250</name>
</gene>
<feature type="domain" description="Halobacterial output" evidence="2">
    <location>
        <begin position="30"/>
        <end position="102"/>
    </location>
</feature>
<reference evidence="3" key="1">
    <citation type="submission" date="2022-06" db="EMBL/GenBank/DDBJ databases">
        <title>Diverse halophilic archaea isolated from saline environments.</title>
        <authorList>
            <person name="Cui H.-L."/>
        </authorList>
    </citation>
    <scope>NUCLEOTIDE SEQUENCE</scope>
    <source>
        <strain evidence="3">WLHS1</strain>
    </source>
</reference>
<evidence type="ECO:0000313" key="4">
    <source>
        <dbReference type="Proteomes" id="UP001056855"/>
    </source>
</evidence>
<dbReference type="GeneID" id="73291630"/>
<keyword evidence="4" id="KW-1185">Reference proteome</keyword>
<dbReference type="RefSeq" id="WP_254157637.1">
    <property type="nucleotide sequence ID" value="NZ_CP100355.1"/>
</dbReference>
<evidence type="ECO:0000259" key="2">
    <source>
        <dbReference type="Pfam" id="PF18545"/>
    </source>
</evidence>
<evidence type="ECO:0000256" key="1">
    <source>
        <dbReference type="SAM" id="MobiDB-lite"/>
    </source>
</evidence>
<dbReference type="EMBL" id="CP100355">
    <property type="protein sequence ID" value="UTF53299.1"/>
    <property type="molecule type" value="Genomic_DNA"/>
</dbReference>
<name>A0A9E7NA70_9EURY</name>
<feature type="region of interest" description="Disordered" evidence="1">
    <location>
        <begin position="1"/>
        <end position="25"/>
    </location>
</feature>
<sequence length="104" mass="11291">MTAPSSTHPGTPAATVPRTTSFTHDWADGDDDLATRIVEAVAEITDQDETHVERLYDRLDPDSLNSLFSRTDTDRYAGDGLVMFTLEGCTVTVYGSGLVVVQRA</sequence>
<dbReference type="InterPro" id="IPR040624">
    <property type="entry name" value="HalOD1"/>
</dbReference>
<evidence type="ECO:0000313" key="3">
    <source>
        <dbReference type="EMBL" id="UTF53299.1"/>
    </source>
</evidence>
<dbReference type="Proteomes" id="UP001056855">
    <property type="component" value="Chromosome"/>
</dbReference>
<dbReference type="AlphaFoldDB" id="A0A9E7NA70"/>
<organism evidence="3 4">
    <name type="scientific">Natronosalvus rutilus</name>
    <dbReference type="NCBI Taxonomy" id="2953753"/>
    <lineage>
        <taxon>Archaea</taxon>
        <taxon>Methanobacteriati</taxon>
        <taxon>Methanobacteriota</taxon>
        <taxon>Stenosarchaea group</taxon>
        <taxon>Halobacteria</taxon>
        <taxon>Halobacteriales</taxon>
        <taxon>Natrialbaceae</taxon>
        <taxon>Natronosalvus</taxon>
    </lineage>
</organism>
<dbReference type="Pfam" id="PF18545">
    <property type="entry name" value="HalOD1"/>
    <property type="match status" value="1"/>
</dbReference>
<accession>A0A9E7NA70</accession>